<evidence type="ECO:0000313" key="2">
    <source>
        <dbReference type="EMBL" id="GGN09914.1"/>
    </source>
</evidence>
<keyword evidence="3" id="KW-1185">Reference proteome</keyword>
<dbReference type="EMBL" id="BMNZ01000013">
    <property type="protein sequence ID" value="GGN09914.1"/>
    <property type="molecule type" value="Genomic_DNA"/>
</dbReference>
<comment type="caution">
    <text evidence="2">The sequence shown here is derived from an EMBL/GenBank/DDBJ whole genome shotgun (WGS) entry which is preliminary data.</text>
</comment>
<dbReference type="Proteomes" id="UP000623461">
    <property type="component" value="Unassembled WGS sequence"/>
</dbReference>
<evidence type="ECO:0000313" key="3">
    <source>
        <dbReference type="Proteomes" id="UP000623461"/>
    </source>
</evidence>
<sequence length="76" mass="7817">MFWTIVGGLFALVLLAAWLSDRRAKQRHGARAMTEQDSPRHGSAQGLSAKTTDYGVGGERNFGGVGGSAGGTPLGG</sequence>
<evidence type="ECO:0000256" key="1">
    <source>
        <dbReference type="SAM" id="MobiDB-lite"/>
    </source>
</evidence>
<feature type="compositionally biased region" description="Gly residues" evidence="1">
    <location>
        <begin position="55"/>
        <end position="76"/>
    </location>
</feature>
<proteinExistence type="predicted"/>
<feature type="region of interest" description="Disordered" evidence="1">
    <location>
        <begin position="27"/>
        <end position="76"/>
    </location>
</feature>
<protein>
    <submittedName>
        <fullName evidence="2">Uncharacterized protein</fullName>
    </submittedName>
</protein>
<gene>
    <name evidence="2" type="ORF">GCM10009721_42360</name>
</gene>
<name>A0ABQ2IJF4_9MICO</name>
<reference evidence="3" key="1">
    <citation type="journal article" date="2019" name="Int. J. Syst. Evol. Microbiol.">
        <title>The Global Catalogue of Microorganisms (GCM) 10K type strain sequencing project: providing services to taxonomists for standard genome sequencing and annotation.</title>
        <authorList>
            <consortium name="The Broad Institute Genomics Platform"/>
            <consortium name="The Broad Institute Genome Sequencing Center for Infectious Disease"/>
            <person name="Wu L."/>
            <person name="Ma J."/>
        </authorList>
    </citation>
    <scope>NUCLEOTIDE SEQUENCE [LARGE SCALE GENOMIC DNA]</scope>
    <source>
        <strain evidence="3">JCM 1365</strain>
    </source>
</reference>
<organism evidence="2 3">
    <name type="scientific">Terrabacter tumescens</name>
    <dbReference type="NCBI Taxonomy" id="60443"/>
    <lineage>
        <taxon>Bacteria</taxon>
        <taxon>Bacillati</taxon>
        <taxon>Actinomycetota</taxon>
        <taxon>Actinomycetes</taxon>
        <taxon>Micrococcales</taxon>
        <taxon>Intrasporangiaceae</taxon>
        <taxon>Terrabacter</taxon>
    </lineage>
</organism>
<accession>A0ABQ2IJF4</accession>